<gene>
    <name evidence="1" type="ordered locus">BDU_8014</name>
</gene>
<organism evidence="1 2">
    <name type="scientific">Borrelia duttonii (strain Ly)</name>
    <dbReference type="NCBI Taxonomy" id="412419"/>
    <lineage>
        <taxon>Bacteria</taxon>
        <taxon>Pseudomonadati</taxon>
        <taxon>Spirochaetota</taxon>
        <taxon>Spirochaetia</taxon>
        <taxon>Spirochaetales</taxon>
        <taxon>Borreliaceae</taxon>
        <taxon>Borrelia</taxon>
    </lineage>
</organism>
<proteinExistence type="predicted"/>
<protein>
    <submittedName>
        <fullName evidence="1">Uncharacterized protein</fullName>
    </submittedName>
</protein>
<evidence type="ECO:0000313" key="1">
    <source>
        <dbReference type="EMBL" id="ACH94252.1"/>
    </source>
</evidence>
<reference evidence="1 2" key="1">
    <citation type="journal article" date="2008" name="PLoS Genet.">
        <title>The genome of Borrelia recurrentis, the agent of deadly louse-borne relapsing fever, is a degraded subset of tick-borne Borrelia duttonii.</title>
        <authorList>
            <person name="Lescot M."/>
            <person name="Audic S."/>
            <person name="Robert C."/>
            <person name="Nguyen T.T."/>
            <person name="Blanc G."/>
            <person name="Cutler S.J."/>
            <person name="Wincker P."/>
            <person name="Couloux A."/>
            <person name="Claverie J.-M."/>
            <person name="Raoult D."/>
            <person name="Drancourt M."/>
        </authorList>
    </citation>
    <scope>NUCLEOTIDE SEQUENCE [LARGE SCALE GENOMIC DNA]</scope>
    <source>
        <strain evidence="1 2">Ly</strain>
    </source>
</reference>
<dbReference type="KEGG" id="bdu:BDU_8014"/>
<evidence type="ECO:0000313" key="2">
    <source>
        <dbReference type="Proteomes" id="UP000000611"/>
    </source>
</evidence>
<name>B5RPG6_BORDL</name>
<dbReference type="AlphaFoldDB" id="B5RPG6"/>
<accession>B5RPG6</accession>
<geneLocation type="plasmid" evidence="1 2">
    <name>pl32</name>
</geneLocation>
<keyword evidence="2" id="KW-1185">Reference proteome</keyword>
<keyword evidence="1" id="KW-0614">Plasmid</keyword>
<dbReference type="NCBIfam" id="NF047534">
    <property type="entry name" value="lipo_BTA121_dup"/>
    <property type="match status" value="1"/>
</dbReference>
<sequence>MLEIFGMSGMGKERIVYIRSIITGEDIWNDTGDKTYSNDEFYNLLVDLDVDKVLIR</sequence>
<dbReference type="Proteomes" id="UP000000611">
    <property type="component" value="Plasmid pl32"/>
</dbReference>
<dbReference type="EMBL" id="CP000992">
    <property type="protein sequence ID" value="ACH94252.1"/>
    <property type="molecule type" value="Genomic_DNA"/>
</dbReference>
<dbReference type="HOGENOM" id="CLU_3005064_0_0_12"/>